<dbReference type="EMBL" id="JACJVQ010000034">
    <property type="protein sequence ID" value="MBB6638498.1"/>
    <property type="molecule type" value="Genomic_DNA"/>
</dbReference>
<feature type="chain" id="PRO_5032912110" evidence="1">
    <location>
        <begin position="32"/>
        <end position="145"/>
    </location>
</feature>
<feature type="signal peptide" evidence="1">
    <location>
        <begin position="1"/>
        <end position="31"/>
    </location>
</feature>
<dbReference type="RefSeq" id="WP_185123703.1">
    <property type="nucleotide sequence ID" value="NZ_JACJVQ010000034.1"/>
</dbReference>
<gene>
    <name evidence="2" type="ORF">H7B67_30560</name>
</gene>
<evidence type="ECO:0000313" key="3">
    <source>
        <dbReference type="Proteomes" id="UP000535838"/>
    </source>
</evidence>
<accession>A0A841T8D6</accession>
<dbReference type="Proteomes" id="UP000535838">
    <property type="component" value="Unassembled WGS sequence"/>
</dbReference>
<reference evidence="2 3" key="1">
    <citation type="submission" date="2020-08" db="EMBL/GenBank/DDBJ databases">
        <title>Cohnella phylogeny.</title>
        <authorList>
            <person name="Dunlap C."/>
        </authorList>
    </citation>
    <scope>NUCLEOTIDE SEQUENCE [LARGE SCALE GENOMIC DNA]</scope>
    <source>
        <strain evidence="2 3">DSM 25241</strain>
    </source>
</reference>
<keyword evidence="1" id="KW-0732">Signal</keyword>
<comment type="caution">
    <text evidence="2">The sequence shown here is derived from an EMBL/GenBank/DDBJ whole genome shotgun (WGS) entry which is preliminary data.</text>
</comment>
<proteinExistence type="predicted"/>
<evidence type="ECO:0000256" key="1">
    <source>
        <dbReference type="SAM" id="SignalP"/>
    </source>
</evidence>
<keyword evidence="3" id="KW-1185">Reference proteome</keyword>
<sequence>MKFSTQRWAAACTIALMLAMGNGMTANGAQASTLTNVNKSPAAAGEDPFLVSLGAQDEDEVRDALKDGASLADIAASAGSDVRPVIEMQIRQLTEQLEQRLVNGSITWDQFVAYKAEVPSLIEASAYEAYGPDSEKEGLSEEAGL</sequence>
<evidence type="ECO:0000313" key="2">
    <source>
        <dbReference type="EMBL" id="MBB6638498.1"/>
    </source>
</evidence>
<organism evidence="2 3">
    <name type="scientific">Cohnella thailandensis</name>
    <dbReference type="NCBI Taxonomy" id="557557"/>
    <lineage>
        <taxon>Bacteria</taxon>
        <taxon>Bacillati</taxon>
        <taxon>Bacillota</taxon>
        <taxon>Bacilli</taxon>
        <taxon>Bacillales</taxon>
        <taxon>Paenibacillaceae</taxon>
        <taxon>Cohnella</taxon>
    </lineage>
</organism>
<protein>
    <submittedName>
        <fullName evidence="2">Uncharacterized protein</fullName>
    </submittedName>
</protein>
<dbReference type="AlphaFoldDB" id="A0A841T8D6"/>
<name>A0A841T8D6_9BACL</name>